<gene>
    <name evidence="1" type="ORF">PXEA_LOCUS11635</name>
</gene>
<evidence type="ECO:0000313" key="2">
    <source>
        <dbReference type="Proteomes" id="UP000784294"/>
    </source>
</evidence>
<name>A0A3S5CG18_9PLAT</name>
<evidence type="ECO:0000313" key="1">
    <source>
        <dbReference type="EMBL" id="VEL18195.1"/>
    </source>
</evidence>
<proteinExistence type="predicted"/>
<keyword evidence="2" id="KW-1185">Reference proteome</keyword>
<comment type="caution">
    <text evidence="1">The sequence shown here is derived from an EMBL/GenBank/DDBJ whole genome shotgun (WGS) entry which is preliminary data.</text>
</comment>
<protein>
    <submittedName>
        <fullName evidence="1">Uncharacterized protein</fullName>
    </submittedName>
</protein>
<dbReference type="AlphaFoldDB" id="A0A3S5CG18"/>
<reference evidence="1" key="1">
    <citation type="submission" date="2018-11" db="EMBL/GenBank/DDBJ databases">
        <authorList>
            <consortium name="Pathogen Informatics"/>
        </authorList>
    </citation>
    <scope>NUCLEOTIDE SEQUENCE</scope>
</reference>
<organism evidence="1 2">
    <name type="scientific">Protopolystoma xenopodis</name>
    <dbReference type="NCBI Taxonomy" id="117903"/>
    <lineage>
        <taxon>Eukaryota</taxon>
        <taxon>Metazoa</taxon>
        <taxon>Spiralia</taxon>
        <taxon>Lophotrochozoa</taxon>
        <taxon>Platyhelminthes</taxon>
        <taxon>Monogenea</taxon>
        <taxon>Polyopisthocotylea</taxon>
        <taxon>Polystomatidea</taxon>
        <taxon>Polystomatidae</taxon>
        <taxon>Protopolystoma</taxon>
    </lineage>
</organism>
<dbReference type="EMBL" id="CAAALY010035999">
    <property type="protein sequence ID" value="VEL18195.1"/>
    <property type="molecule type" value="Genomic_DNA"/>
</dbReference>
<sequence length="79" mass="9101">MGEVVAFSPLDPEIWRPRLARRACVVRPLARSTRNLVRSRPRPRRASWANSNVPRPLHNRVVALWRHSDAHSRLAGSLF</sequence>
<dbReference type="Proteomes" id="UP000784294">
    <property type="component" value="Unassembled WGS sequence"/>
</dbReference>
<accession>A0A3S5CG18</accession>